<keyword evidence="1" id="KW-1133">Transmembrane helix</keyword>
<reference evidence="2" key="1">
    <citation type="submission" date="2020-10" db="EMBL/GenBank/DDBJ databases">
        <authorList>
            <person name="Gilroy R."/>
        </authorList>
    </citation>
    <scope>NUCLEOTIDE SEQUENCE</scope>
    <source>
        <strain evidence="2">17113</strain>
    </source>
</reference>
<feature type="transmembrane region" description="Helical" evidence="1">
    <location>
        <begin position="93"/>
        <end position="115"/>
    </location>
</feature>
<evidence type="ECO:0000256" key="1">
    <source>
        <dbReference type="SAM" id="Phobius"/>
    </source>
</evidence>
<evidence type="ECO:0000313" key="2">
    <source>
        <dbReference type="EMBL" id="MBO8426175.1"/>
    </source>
</evidence>
<organism evidence="2 3">
    <name type="scientific">Candidatus Alloenteromonas pullistercoris</name>
    <dbReference type="NCBI Taxonomy" id="2840785"/>
    <lineage>
        <taxon>Bacteria</taxon>
        <taxon>Bacillati</taxon>
        <taxon>Bacillota</taxon>
        <taxon>Bacillota incertae sedis</taxon>
        <taxon>Candidatus Alloenteromonas</taxon>
    </lineage>
</organism>
<name>A0A9D9DHD4_9FIRM</name>
<evidence type="ECO:0000313" key="3">
    <source>
        <dbReference type="Proteomes" id="UP000823634"/>
    </source>
</evidence>
<feature type="transmembrane region" description="Helical" evidence="1">
    <location>
        <begin position="136"/>
        <end position="155"/>
    </location>
</feature>
<feature type="transmembrane region" description="Helical" evidence="1">
    <location>
        <begin position="244"/>
        <end position="264"/>
    </location>
</feature>
<protein>
    <submittedName>
        <fullName evidence="2">Uncharacterized protein</fullName>
    </submittedName>
</protein>
<comment type="caution">
    <text evidence="2">The sequence shown here is derived from an EMBL/GenBank/DDBJ whole genome shotgun (WGS) entry which is preliminary data.</text>
</comment>
<dbReference type="Proteomes" id="UP000823634">
    <property type="component" value="Unassembled WGS sequence"/>
</dbReference>
<feature type="transmembrane region" description="Helical" evidence="1">
    <location>
        <begin position="209"/>
        <end position="232"/>
    </location>
</feature>
<feature type="transmembrane region" description="Helical" evidence="1">
    <location>
        <begin position="36"/>
        <end position="56"/>
    </location>
</feature>
<gene>
    <name evidence="2" type="ORF">IAC61_02495</name>
</gene>
<accession>A0A9D9DHD4</accession>
<keyword evidence="1" id="KW-0812">Transmembrane</keyword>
<proteinExistence type="predicted"/>
<reference evidence="2" key="2">
    <citation type="journal article" date="2021" name="PeerJ">
        <title>Extensive microbial diversity within the chicken gut microbiome revealed by metagenomics and culture.</title>
        <authorList>
            <person name="Gilroy R."/>
            <person name="Ravi A."/>
            <person name="Getino M."/>
            <person name="Pursley I."/>
            <person name="Horton D.L."/>
            <person name="Alikhan N.F."/>
            <person name="Baker D."/>
            <person name="Gharbi K."/>
            <person name="Hall N."/>
            <person name="Watson M."/>
            <person name="Adriaenssens E.M."/>
            <person name="Foster-Nyarko E."/>
            <person name="Jarju S."/>
            <person name="Secka A."/>
            <person name="Antonio M."/>
            <person name="Oren A."/>
            <person name="Chaudhuri R.R."/>
            <person name="La Ragione R."/>
            <person name="Hildebrand F."/>
            <person name="Pallen M.J."/>
        </authorList>
    </citation>
    <scope>NUCLEOTIDE SEQUENCE</scope>
    <source>
        <strain evidence="2">17113</strain>
    </source>
</reference>
<feature type="transmembrane region" description="Helical" evidence="1">
    <location>
        <begin position="167"/>
        <end position="189"/>
    </location>
</feature>
<dbReference type="EMBL" id="JADINA010000019">
    <property type="protein sequence ID" value="MBO8426175.1"/>
    <property type="molecule type" value="Genomic_DNA"/>
</dbReference>
<dbReference type="AlphaFoldDB" id="A0A9D9DHD4"/>
<keyword evidence="1" id="KW-0472">Membrane</keyword>
<sequence>MGLFSYLRPDGPSHPEEAKLPKNRFKAYFDIVRNRFFLLLGLSLLTFLFFIPFYFWRIAWGAYIGLDPSAELTAEELLYREFVLRVTGSLVEWPLQLLSCFGLGGAFEVASRLCHQEGSVFLWKDFKKGLRENYKSSLLAGALIGLGNFLFTLNSRFYPFLEGMPDWGSVAIAIVFALVMAFFHMWGYFLLSSSTLYRFRFKDSMKNTFLFSFILYPKNLLFLLLAALFPLLLELIPYLLVQEVLIGLIAVYGLAHLSLVYELYGLHVFDRYINSTYAPEEMGRGLGNEEEPRKEN</sequence>